<dbReference type="InterPro" id="IPR009061">
    <property type="entry name" value="DNA-bd_dom_put_sf"/>
</dbReference>
<proteinExistence type="predicted"/>
<protein>
    <submittedName>
        <fullName evidence="2">Helix-turn-helix domain-containing protein</fullName>
    </submittedName>
</protein>
<dbReference type="GO" id="GO:0003677">
    <property type="term" value="F:DNA binding"/>
    <property type="evidence" value="ECO:0007669"/>
    <property type="project" value="InterPro"/>
</dbReference>
<evidence type="ECO:0000313" key="2">
    <source>
        <dbReference type="EMBL" id="NMP23493.1"/>
    </source>
</evidence>
<organism evidence="2 3">
    <name type="scientific">Sulfobacillus harzensis</name>
    <dbReference type="NCBI Taxonomy" id="2729629"/>
    <lineage>
        <taxon>Bacteria</taxon>
        <taxon>Bacillati</taxon>
        <taxon>Bacillota</taxon>
        <taxon>Clostridia</taxon>
        <taxon>Eubacteriales</taxon>
        <taxon>Clostridiales Family XVII. Incertae Sedis</taxon>
        <taxon>Sulfobacillus</taxon>
    </lineage>
</organism>
<dbReference type="NCBIfam" id="TIGR01764">
    <property type="entry name" value="excise"/>
    <property type="match status" value="1"/>
</dbReference>
<dbReference type="InterPro" id="IPR010093">
    <property type="entry name" value="SinI_DNA-bd"/>
</dbReference>
<comment type="caution">
    <text evidence="2">The sequence shown here is derived from an EMBL/GenBank/DDBJ whole genome shotgun (WGS) entry which is preliminary data.</text>
</comment>
<reference evidence="2 3" key="1">
    <citation type="submission" date="2020-04" db="EMBL/GenBank/DDBJ databases">
        <authorList>
            <person name="Zhang R."/>
            <person name="Schippers A."/>
        </authorList>
    </citation>
    <scope>NUCLEOTIDE SEQUENCE [LARGE SCALE GENOMIC DNA]</scope>
    <source>
        <strain evidence="2 3">DSM 109850</strain>
    </source>
</reference>
<name>A0A7Y0Q2S9_9FIRM</name>
<sequence length="67" mass="7420">MSLEMARTQGRQLFRPVEVAQMSGLSRAFIYRLIEKGALKSVRIGSAVRISADEVTRLLTEGIPAQD</sequence>
<evidence type="ECO:0000313" key="3">
    <source>
        <dbReference type="Proteomes" id="UP000533476"/>
    </source>
</evidence>
<keyword evidence="3" id="KW-1185">Reference proteome</keyword>
<gene>
    <name evidence="2" type="ORF">HIJ39_14190</name>
</gene>
<accession>A0A7Y0Q2S9</accession>
<dbReference type="InterPro" id="IPR041657">
    <property type="entry name" value="HTH_17"/>
</dbReference>
<dbReference type="Proteomes" id="UP000533476">
    <property type="component" value="Unassembled WGS sequence"/>
</dbReference>
<evidence type="ECO:0000259" key="1">
    <source>
        <dbReference type="Pfam" id="PF12728"/>
    </source>
</evidence>
<dbReference type="EMBL" id="JABBVZ010000053">
    <property type="protein sequence ID" value="NMP23493.1"/>
    <property type="molecule type" value="Genomic_DNA"/>
</dbReference>
<dbReference type="SUPFAM" id="SSF46955">
    <property type="entry name" value="Putative DNA-binding domain"/>
    <property type="match status" value="1"/>
</dbReference>
<dbReference type="AlphaFoldDB" id="A0A7Y0Q2S9"/>
<dbReference type="Pfam" id="PF12728">
    <property type="entry name" value="HTH_17"/>
    <property type="match status" value="1"/>
</dbReference>
<feature type="domain" description="Helix-turn-helix" evidence="1">
    <location>
        <begin position="16"/>
        <end position="61"/>
    </location>
</feature>